<evidence type="ECO:0000313" key="5">
    <source>
        <dbReference type="EMBL" id="ASS95476.1"/>
    </source>
</evidence>
<evidence type="ECO:0000256" key="2">
    <source>
        <dbReference type="ARBA" id="ARBA00022723"/>
    </source>
</evidence>
<feature type="domain" description="HpcH/HpaI aldolase/citrate lyase" evidence="4">
    <location>
        <begin position="18"/>
        <end position="232"/>
    </location>
</feature>
<dbReference type="OrthoDB" id="86160at2"/>
<dbReference type="AlphaFoldDB" id="A0A223EJR4"/>
<dbReference type="GO" id="GO:0046872">
    <property type="term" value="F:metal ion binding"/>
    <property type="evidence" value="ECO:0007669"/>
    <property type="project" value="UniProtKB-KW"/>
</dbReference>
<dbReference type="InterPro" id="IPR040442">
    <property type="entry name" value="Pyrv_kinase-like_dom_sf"/>
</dbReference>
<evidence type="ECO:0000259" key="4">
    <source>
        <dbReference type="Pfam" id="PF03328"/>
    </source>
</evidence>
<reference evidence="5 6" key="1">
    <citation type="submission" date="2016-10" db="EMBL/GenBank/DDBJ databases">
        <title>The whole genome sequencing and assembly of Bacillus simplex DSM 1321 strain.</title>
        <authorList>
            <person name="Park M.-K."/>
            <person name="Lee Y.-J."/>
            <person name="Yi H."/>
            <person name="Bahn Y.-S."/>
            <person name="Kim J.F."/>
            <person name="Lee D.-W."/>
        </authorList>
    </citation>
    <scope>NUCLEOTIDE SEQUENCE [LARGE SCALE GENOMIC DNA]</scope>
    <source>
        <strain evidence="5 6">DSM 1321</strain>
    </source>
</reference>
<dbReference type="Gene3D" id="3.20.20.60">
    <property type="entry name" value="Phosphoenolpyruvate-binding domains"/>
    <property type="match status" value="1"/>
</dbReference>
<dbReference type="GO" id="GO:0016832">
    <property type="term" value="F:aldehyde-lyase activity"/>
    <property type="evidence" value="ECO:0007669"/>
    <property type="project" value="TreeGrafter"/>
</dbReference>
<dbReference type="EMBL" id="CP017704">
    <property type="protein sequence ID" value="ASS95476.1"/>
    <property type="molecule type" value="Genomic_DNA"/>
</dbReference>
<evidence type="ECO:0000256" key="1">
    <source>
        <dbReference type="ARBA" id="ARBA00005568"/>
    </source>
</evidence>
<dbReference type="RefSeq" id="WP_063235154.1">
    <property type="nucleotide sequence ID" value="NZ_BCVO01000020.1"/>
</dbReference>
<dbReference type="Proteomes" id="UP000214618">
    <property type="component" value="Chromosome"/>
</dbReference>
<dbReference type="PANTHER" id="PTHR30502:SF0">
    <property type="entry name" value="PHOSPHOENOLPYRUVATE CARBOXYLASE FAMILY PROTEIN"/>
    <property type="match status" value="1"/>
</dbReference>
<dbReference type="SUPFAM" id="SSF51621">
    <property type="entry name" value="Phosphoenolpyruvate/pyruvate domain"/>
    <property type="match status" value="1"/>
</dbReference>
<keyword evidence="3" id="KW-0456">Lyase</keyword>
<dbReference type="GO" id="GO:0005737">
    <property type="term" value="C:cytoplasm"/>
    <property type="evidence" value="ECO:0007669"/>
    <property type="project" value="TreeGrafter"/>
</dbReference>
<evidence type="ECO:0000313" key="6">
    <source>
        <dbReference type="Proteomes" id="UP000214618"/>
    </source>
</evidence>
<dbReference type="InterPro" id="IPR050251">
    <property type="entry name" value="HpcH-HpaI_aldolase"/>
</dbReference>
<dbReference type="InterPro" id="IPR005000">
    <property type="entry name" value="Aldolase/citrate-lyase_domain"/>
</dbReference>
<gene>
    <name evidence="5" type="ORF">BS1321_17110</name>
</gene>
<dbReference type="Pfam" id="PF03328">
    <property type="entry name" value="HpcH_HpaI"/>
    <property type="match status" value="1"/>
</dbReference>
<keyword evidence="2" id="KW-0479">Metal-binding</keyword>
<dbReference type="PANTHER" id="PTHR30502">
    <property type="entry name" value="2-KETO-3-DEOXY-L-RHAMNONATE ALDOLASE"/>
    <property type="match status" value="1"/>
</dbReference>
<proteinExistence type="inferred from homology"/>
<protein>
    <recommendedName>
        <fullName evidence="4">HpcH/HpaI aldolase/citrate lyase domain-containing protein</fullName>
    </recommendedName>
</protein>
<name>A0A223EJR4_9BACI</name>
<comment type="similarity">
    <text evidence="1">Belongs to the HpcH/HpaI aldolase family.</text>
</comment>
<dbReference type="InterPro" id="IPR015813">
    <property type="entry name" value="Pyrv/PenolPyrv_kinase-like_dom"/>
</dbReference>
<organism evidence="5 6">
    <name type="scientific">Peribacillus simplex NBRC 15720 = DSM 1321</name>
    <dbReference type="NCBI Taxonomy" id="1349754"/>
    <lineage>
        <taxon>Bacteria</taxon>
        <taxon>Bacillati</taxon>
        <taxon>Bacillota</taxon>
        <taxon>Bacilli</taxon>
        <taxon>Bacillales</taxon>
        <taxon>Bacillaceae</taxon>
        <taxon>Peribacillus</taxon>
    </lineage>
</organism>
<evidence type="ECO:0000256" key="3">
    <source>
        <dbReference type="ARBA" id="ARBA00023239"/>
    </source>
</evidence>
<sequence length="258" mass="27646">MKKNAIKEKIKRGEQVLGVFLGINSPPLVEMLGYAGFDFVVIDDEHGAFSPSELENIIRTADSVGLVPIVRVSYDPSSIQKALDRGAKGVQVPMVNTKEDALDVVKRAKFPPYGNRGVSYSTRPARYGKDSGKPYLDESNENVMIIVHIETLSAASNFEAIATVPGIDLAFIGSTDLSVNMGYQLEGASHPEVQKVISELFIKGKELDVPIGTVASNSEAANVAFDKGAKFVCIVLNNVITTALSDVISASKATQSVK</sequence>
<accession>A0A223EJR4</accession>
<dbReference type="GeneID" id="56474481"/>